<keyword evidence="3" id="KW-1185">Reference proteome</keyword>
<keyword evidence="2" id="KW-0645">Protease</keyword>
<dbReference type="InterPro" id="IPR050491">
    <property type="entry name" value="AmpC-like"/>
</dbReference>
<organism evidence="2 3">
    <name type="scientific">Legionella clemsonensis</name>
    <dbReference type="NCBI Taxonomy" id="1867846"/>
    <lineage>
        <taxon>Bacteria</taxon>
        <taxon>Pseudomonadati</taxon>
        <taxon>Pseudomonadota</taxon>
        <taxon>Gammaproteobacteria</taxon>
        <taxon>Legionellales</taxon>
        <taxon>Legionellaceae</taxon>
        <taxon>Legionella</taxon>
    </lineage>
</organism>
<dbReference type="AlphaFoldDB" id="A0A222P011"/>
<reference evidence="3" key="1">
    <citation type="submission" date="2016-07" db="EMBL/GenBank/DDBJ databases">
        <authorList>
            <person name="Florea S."/>
            <person name="Webb J.S."/>
            <person name="Jaromczyk J."/>
            <person name="Schardl C.L."/>
        </authorList>
    </citation>
    <scope>NUCLEOTIDE SEQUENCE [LARGE SCALE GENOMIC DNA]</scope>
    <source>
        <strain evidence="3">CDC-D5610</strain>
    </source>
</reference>
<dbReference type="InterPro" id="IPR001466">
    <property type="entry name" value="Beta-lactam-related"/>
</dbReference>
<dbReference type="Gene3D" id="3.40.710.10">
    <property type="entry name" value="DD-peptidase/beta-lactamase superfamily"/>
    <property type="match status" value="1"/>
</dbReference>
<dbReference type="PANTHER" id="PTHR46825">
    <property type="entry name" value="D-ALANYL-D-ALANINE-CARBOXYPEPTIDASE/ENDOPEPTIDASE AMPH"/>
    <property type="match status" value="1"/>
</dbReference>
<dbReference type="EC" id="3.4.16.4" evidence="2"/>
<dbReference type="EMBL" id="CP016397">
    <property type="protein sequence ID" value="ASQ45125.1"/>
    <property type="molecule type" value="Genomic_DNA"/>
</dbReference>
<dbReference type="GO" id="GO:0009002">
    <property type="term" value="F:serine-type D-Ala-D-Ala carboxypeptidase activity"/>
    <property type="evidence" value="ECO:0007669"/>
    <property type="project" value="UniProtKB-EC"/>
</dbReference>
<dbReference type="InterPro" id="IPR012338">
    <property type="entry name" value="Beta-lactam/transpept-like"/>
</dbReference>
<protein>
    <submittedName>
        <fullName evidence="2">D-alanyl-D-alanine carboxypeptidase</fullName>
        <ecNumber evidence="2">3.4.16.4</ecNumber>
    </submittedName>
</protein>
<evidence type="ECO:0000313" key="2">
    <source>
        <dbReference type="EMBL" id="ASQ45125.1"/>
    </source>
</evidence>
<feature type="domain" description="Beta-lactamase-related" evidence="1">
    <location>
        <begin position="167"/>
        <end position="490"/>
    </location>
</feature>
<dbReference type="PANTHER" id="PTHR46825:SF7">
    <property type="entry name" value="D-ALANYL-D-ALANINE CARBOXYPEPTIDASE"/>
    <property type="match status" value="1"/>
</dbReference>
<dbReference type="PROSITE" id="PS51257">
    <property type="entry name" value="PROKAR_LIPOPROTEIN"/>
    <property type="match status" value="1"/>
</dbReference>
<name>A0A222P011_9GAMM</name>
<evidence type="ECO:0000313" key="3">
    <source>
        <dbReference type="Proteomes" id="UP000201728"/>
    </source>
</evidence>
<dbReference type="Pfam" id="PF00144">
    <property type="entry name" value="Beta-lactamase"/>
    <property type="match status" value="1"/>
</dbReference>
<gene>
    <name evidence="2" type="ORF">clem_02820</name>
</gene>
<dbReference type="Proteomes" id="UP000201728">
    <property type="component" value="Chromosome"/>
</dbReference>
<accession>A0A222P011</accession>
<dbReference type="KEGG" id="lcd:clem_02820"/>
<evidence type="ECO:0000259" key="1">
    <source>
        <dbReference type="Pfam" id="PF00144"/>
    </source>
</evidence>
<dbReference type="SUPFAM" id="SSF56601">
    <property type="entry name" value="beta-lactamase/transpeptidase-like"/>
    <property type="match status" value="1"/>
</dbReference>
<proteinExistence type="predicted"/>
<sequence length="507" mass="55539">MVIRRGIILTAKYNKIGFFLVLWLACSTLIAAKVKFAIVAQNSLPTPIMANSIVSIQYLVTNQTTKTRQLTMRPIPGVTVFNPGQVDACTLPFTLAPGQSCRLNLRLHASQMGPGVSQGPVICKTRGNDSQPDPFLCSQPSYQDSLHVAIQSCTSGRCLPNSLTLALRRLTSQYRQQFGIPAVVAGIWLPGRGELIIEDGFADLSNLRPVSRLDHLRIGSVTKSFTVTVILQLISEGRLSLLTLLSQFMPGLQNSNATIADLANMRSGIFNYTEDTAFAAELLQDLTRSWLPAQLINIANRNLPYFPAGTNWHYSNTNTLILGLIIQQLSQHSIGQEIERRLLKPLGLKNTLYPLTMAIPTPFARGYGFSPLEDLTNANPSIAAASGAMISRLEDLKTWAIALGQGRSLTPTMQAQRLASLQPIVFQPCADTVPGRPLVTCPEYDRYGFGIGELSGWIGHTGEFFGYSSLVMYHPPSKGVIVIWMNIFGVGPHLPTKLFLDYLQLLA</sequence>
<keyword evidence="2" id="KW-0121">Carboxypeptidase</keyword>
<keyword evidence="2" id="KW-0378">Hydrolase</keyword>